<evidence type="ECO:0000256" key="1">
    <source>
        <dbReference type="SAM" id="Phobius"/>
    </source>
</evidence>
<evidence type="ECO:0000313" key="2">
    <source>
        <dbReference type="EMBL" id="MBX09102.1"/>
    </source>
</evidence>
<feature type="transmembrane region" description="Helical" evidence="1">
    <location>
        <begin position="6"/>
        <end position="31"/>
    </location>
</feature>
<keyword evidence="1" id="KW-0472">Membrane</keyword>
<protein>
    <submittedName>
        <fullName evidence="2">Uncharacterized protein</fullName>
    </submittedName>
</protein>
<organism evidence="2">
    <name type="scientific">Rhizophora mucronata</name>
    <name type="common">Asiatic mangrove</name>
    <dbReference type="NCBI Taxonomy" id="61149"/>
    <lineage>
        <taxon>Eukaryota</taxon>
        <taxon>Viridiplantae</taxon>
        <taxon>Streptophyta</taxon>
        <taxon>Embryophyta</taxon>
        <taxon>Tracheophyta</taxon>
        <taxon>Spermatophyta</taxon>
        <taxon>Magnoliopsida</taxon>
        <taxon>eudicotyledons</taxon>
        <taxon>Gunneridae</taxon>
        <taxon>Pentapetalae</taxon>
        <taxon>rosids</taxon>
        <taxon>fabids</taxon>
        <taxon>Malpighiales</taxon>
        <taxon>Rhizophoraceae</taxon>
        <taxon>Rhizophora</taxon>
    </lineage>
</organism>
<keyword evidence="1" id="KW-1133">Transmembrane helix</keyword>
<sequence length="54" mass="5985">MTCSKFLSLSLSVFLLWCMNLSYVTILLTIASMATIIESTREVLVSQVGLICKI</sequence>
<reference evidence="2" key="1">
    <citation type="submission" date="2018-02" db="EMBL/GenBank/DDBJ databases">
        <title>Rhizophora mucronata_Transcriptome.</title>
        <authorList>
            <person name="Meera S.P."/>
            <person name="Sreeshan A."/>
            <person name="Augustine A."/>
        </authorList>
    </citation>
    <scope>NUCLEOTIDE SEQUENCE</scope>
    <source>
        <tissue evidence="2">Leaf</tissue>
    </source>
</reference>
<proteinExistence type="predicted"/>
<name>A0A2P2KTQ8_RHIMU</name>
<dbReference type="AlphaFoldDB" id="A0A2P2KTQ8"/>
<keyword evidence="1" id="KW-0812">Transmembrane</keyword>
<accession>A0A2P2KTQ8</accession>
<dbReference type="EMBL" id="GGEC01028618">
    <property type="protein sequence ID" value="MBX09102.1"/>
    <property type="molecule type" value="Transcribed_RNA"/>
</dbReference>